<evidence type="ECO:0000313" key="1">
    <source>
        <dbReference type="EMBL" id="MDQ2585578.1"/>
    </source>
</evidence>
<reference evidence="1 2" key="1">
    <citation type="submission" date="2017-06" db="EMBL/GenBank/DDBJ databases">
        <title>Cultured bacterium strain Saccharothrix yanglingensis Hhs.015.</title>
        <authorList>
            <person name="Xia Y."/>
        </authorList>
    </citation>
    <scope>NUCLEOTIDE SEQUENCE [LARGE SCALE GENOMIC DNA]</scope>
    <source>
        <strain evidence="1 2">Hhs.015</strain>
    </source>
</reference>
<accession>A0ABU0X0E6</accession>
<evidence type="ECO:0008006" key="3">
    <source>
        <dbReference type="Google" id="ProtNLM"/>
    </source>
</evidence>
<protein>
    <recommendedName>
        <fullName evidence="3">HEXXH motif domain-containing protein</fullName>
    </recommendedName>
</protein>
<dbReference type="NCBIfam" id="TIGR04267">
    <property type="entry name" value="mod_HExxH"/>
    <property type="match status" value="1"/>
</dbReference>
<evidence type="ECO:0000313" key="2">
    <source>
        <dbReference type="Proteomes" id="UP001225605"/>
    </source>
</evidence>
<organism evidence="1 2">
    <name type="scientific">Saccharothrix yanglingensis</name>
    <dbReference type="NCBI Taxonomy" id="659496"/>
    <lineage>
        <taxon>Bacteria</taxon>
        <taxon>Bacillati</taxon>
        <taxon>Actinomycetota</taxon>
        <taxon>Actinomycetes</taxon>
        <taxon>Pseudonocardiales</taxon>
        <taxon>Pseudonocardiaceae</taxon>
        <taxon>Saccharothrix</taxon>
    </lineage>
</organism>
<dbReference type="EMBL" id="NSDM01000006">
    <property type="protein sequence ID" value="MDQ2585578.1"/>
    <property type="molecule type" value="Genomic_DNA"/>
</dbReference>
<proteinExistence type="predicted"/>
<comment type="caution">
    <text evidence="1">The sequence shown here is derived from an EMBL/GenBank/DDBJ whole genome shotgun (WGS) entry which is preliminary data.</text>
</comment>
<dbReference type="InterPro" id="IPR026337">
    <property type="entry name" value="AKG_HExxH"/>
</dbReference>
<sequence length="579" mass="62614">MDFRELDTHRLPRFVFDEICSGAVSVDGMAILRRTQHSVRRLRLRAFLEAARPIGERLGPFADLDGAWALLASAERTAPEVVESVLMHHSVGVWLGRALRQVLGTAADATPLWSEVGWFHAVAAAAAVRADLPCDVTVPVVHGTVTIPSVGAFRLSRRFPVGQARVVNSAAGLSVEVPGVDTSVGWAKAKRLRGSARGYGFDVLVDDLEPYREFTGPVPPGPLDDATWDEWRKLLGETWELLAEHHRPQAEELAAGLAAVVPLDTRRDVFAASSSAAFGAIALSPKRSAVEFGEALVHEIQHSKVNALLDLVDLHTGDDEPVHYAPWRDDPRSLEGLLHGVYAFVSVAEYWHAQRGHVPASLARRAQFNLGHRARQVGAAVDGMRGLVELTDLGRRFVAGVAVRLAACAPDDLWPDVATAVDEITALHATTWRLRHVRPDPGAVDAAVTAWLDRRPAPVVDPRGGRVVPSAAAGDSALTALLRLRALDPDEFARLSYRRTPEHDYLRDDRVGAVRGFAARLLGAPHDSASWAGLGLALRSPTVRVMPEVVCAVHRGVAARAAAAPDPVALVAWFDRATR</sequence>
<dbReference type="Proteomes" id="UP001225605">
    <property type="component" value="Unassembled WGS sequence"/>
</dbReference>
<keyword evidence="2" id="KW-1185">Reference proteome</keyword>
<name>A0ABU0X0E6_9PSEU</name>
<gene>
    <name evidence="1" type="ORF">CKY47_16635</name>
</gene>